<organism evidence="2 3">
    <name type="scientific">Coffea arabica</name>
    <name type="common">Arabian coffee</name>
    <dbReference type="NCBI Taxonomy" id="13443"/>
    <lineage>
        <taxon>Eukaryota</taxon>
        <taxon>Viridiplantae</taxon>
        <taxon>Streptophyta</taxon>
        <taxon>Embryophyta</taxon>
        <taxon>Tracheophyta</taxon>
        <taxon>Spermatophyta</taxon>
        <taxon>Magnoliopsida</taxon>
        <taxon>eudicotyledons</taxon>
        <taxon>Gunneridae</taxon>
        <taxon>Pentapetalae</taxon>
        <taxon>asterids</taxon>
        <taxon>lamiids</taxon>
        <taxon>Gentianales</taxon>
        <taxon>Rubiaceae</taxon>
        <taxon>Ixoroideae</taxon>
        <taxon>Gardenieae complex</taxon>
        <taxon>Bertiereae - Coffeeae clade</taxon>
        <taxon>Coffeeae</taxon>
        <taxon>Coffea</taxon>
    </lineage>
</organism>
<feature type="domain" description="Reverse transcriptase zinc-binding" evidence="1">
    <location>
        <begin position="11"/>
        <end position="97"/>
    </location>
</feature>
<gene>
    <name evidence="3" type="primary">LOC113724333</name>
</gene>
<reference evidence="2" key="1">
    <citation type="journal article" date="2025" name="Foods">
        <title>Unveiling the Microbial Signatures of Arabica Coffee Cherries: Insights into Ripeness Specific Diversity, Functional Traits, and Implications for Quality and Safety.</title>
        <authorList>
            <consortium name="RefSeq"/>
            <person name="Tenea G.N."/>
            <person name="Cifuentes V."/>
            <person name="Reyes P."/>
            <person name="Cevallos-Vallejos M."/>
        </authorList>
    </citation>
    <scope>NUCLEOTIDE SEQUENCE [LARGE SCALE GENOMIC DNA]</scope>
</reference>
<name>A0A6P6VJ85_COFAR</name>
<dbReference type="Proteomes" id="UP001652660">
    <property type="component" value="Chromosome 2c"/>
</dbReference>
<dbReference type="GeneID" id="113724333"/>
<dbReference type="InterPro" id="IPR026960">
    <property type="entry name" value="RVT-Znf"/>
</dbReference>
<dbReference type="Pfam" id="PF13966">
    <property type="entry name" value="zf-RVT"/>
    <property type="match status" value="1"/>
</dbReference>
<proteinExistence type="predicted"/>
<evidence type="ECO:0000313" key="3">
    <source>
        <dbReference type="RefSeq" id="XP_027103043.1"/>
    </source>
</evidence>
<reference evidence="3" key="2">
    <citation type="submission" date="2025-08" db="UniProtKB">
        <authorList>
            <consortium name="RefSeq"/>
        </authorList>
    </citation>
    <scope>IDENTIFICATION</scope>
    <source>
        <tissue evidence="3">Leaves</tissue>
    </source>
</reference>
<evidence type="ECO:0000259" key="1">
    <source>
        <dbReference type="Pfam" id="PF13966"/>
    </source>
</evidence>
<sequence>MIWASTNSGAFTISSAYQIVRKGGTVSRLFASLWHRALPSKISFFMLRLLYGRLPLMDVLHKFKVLGLSRCFCCSLNPSPGTINHVFCTGEMAKQVWGCFEGLIGGFSAAFTVRHKEISLPDNSQVDFFDMIAWLRSKIVIWEVCWECPDQSVVKLNADGCSKGNLGRSGGGGLFRDFDGRFILGFSCWFGKATSL</sequence>
<dbReference type="OrthoDB" id="914170at2759"/>
<protein>
    <recommendedName>
        <fullName evidence="1">Reverse transcriptase zinc-binding domain-containing protein</fullName>
    </recommendedName>
</protein>
<evidence type="ECO:0000313" key="2">
    <source>
        <dbReference type="Proteomes" id="UP001652660"/>
    </source>
</evidence>
<accession>A0A6P6VJ85</accession>
<keyword evidence="2" id="KW-1185">Reference proteome</keyword>
<dbReference type="RefSeq" id="XP_027103043.1">
    <property type="nucleotide sequence ID" value="XM_027247242.1"/>
</dbReference>
<dbReference type="AlphaFoldDB" id="A0A6P6VJ85"/>